<proteinExistence type="predicted"/>
<feature type="compositionally biased region" description="Low complexity" evidence="1">
    <location>
        <begin position="81"/>
        <end position="106"/>
    </location>
</feature>
<dbReference type="AlphaFoldDB" id="A0A9P8M7T6"/>
<evidence type="ECO:0000313" key="2">
    <source>
        <dbReference type="EMBL" id="KAH0595388.1"/>
    </source>
</evidence>
<comment type="caution">
    <text evidence="2">The sequence shown here is derived from an EMBL/GenBank/DDBJ whole genome shotgun (WGS) entry which is preliminary data.</text>
</comment>
<protein>
    <submittedName>
        <fullName evidence="2">Uncharacterized protein</fullName>
    </submittedName>
</protein>
<name>A0A9P8M7T6_9HYPO</name>
<evidence type="ECO:0000313" key="3">
    <source>
        <dbReference type="Proteomes" id="UP000764110"/>
    </source>
</evidence>
<keyword evidence="3" id="KW-1185">Reference proteome</keyword>
<organism evidence="2 3">
    <name type="scientific">Metarhizium humberi</name>
    <dbReference type="NCBI Taxonomy" id="2596975"/>
    <lineage>
        <taxon>Eukaryota</taxon>
        <taxon>Fungi</taxon>
        <taxon>Dikarya</taxon>
        <taxon>Ascomycota</taxon>
        <taxon>Pezizomycotina</taxon>
        <taxon>Sordariomycetes</taxon>
        <taxon>Hypocreomycetidae</taxon>
        <taxon>Hypocreales</taxon>
        <taxon>Clavicipitaceae</taxon>
        <taxon>Metarhizium</taxon>
    </lineage>
</organism>
<dbReference type="EMBL" id="JACEFI010000012">
    <property type="protein sequence ID" value="KAH0595388.1"/>
    <property type="molecule type" value="Genomic_DNA"/>
</dbReference>
<accession>A0A9P8M7T6</accession>
<reference evidence="2 3" key="1">
    <citation type="submission" date="2020-07" db="EMBL/GenBank/DDBJ databases">
        <title>Metarhizium humberi genome.</title>
        <authorList>
            <person name="Lysoe E."/>
        </authorList>
    </citation>
    <scope>NUCLEOTIDE SEQUENCE [LARGE SCALE GENOMIC DNA]</scope>
    <source>
        <strain evidence="2 3">ESALQ1638</strain>
    </source>
</reference>
<dbReference type="Proteomes" id="UP000764110">
    <property type="component" value="Unassembled WGS sequence"/>
</dbReference>
<gene>
    <name evidence="2" type="ORF">MHUMG1_06563</name>
</gene>
<feature type="region of interest" description="Disordered" evidence="1">
    <location>
        <begin position="81"/>
        <end position="109"/>
    </location>
</feature>
<evidence type="ECO:0000256" key="1">
    <source>
        <dbReference type="SAM" id="MobiDB-lite"/>
    </source>
</evidence>
<sequence>MVVLASAAAFVGALTPAADEPAAEPKLPFIPGRPAPGASSFSALIGYRDVKTQNHDGGHNITNSRAYHNFCWPAPSSSPTCATPGPRSAGSSQSSGISRGASSTSRLPPPAQVYAKADFYSIAKGHLRFWPSSLLSLWRTAGPAVNKPFGVNVVPPDYFPEPFCYRPDRWFTPEKGETPTDL</sequence>